<dbReference type="FunFam" id="3.40.50.300:FF:000004">
    <property type="entry name" value="ATP synthase subunit beta"/>
    <property type="match status" value="1"/>
</dbReference>
<evidence type="ECO:0000256" key="6">
    <source>
        <dbReference type="ARBA" id="ARBA00022840"/>
    </source>
</evidence>
<dbReference type="InterPro" id="IPR020003">
    <property type="entry name" value="ATPase_a/bsu_AS"/>
</dbReference>
<evidence type="ECO:0000256" key="1">
    <source>
        <dbReference type="ARBA" id="ARBA00004170"/>
    </source>
</evidence>
<keyword evidence="11 12" id="KW-0066">ATP synthesis</keyword>
<keyword evidence="9 12" id="KW-0472">Membrane</keyword>
<comment type="caution">
    <text evidence="14">The sequence shown here is derived from an EMBL/GenBank/DDBJ whole genome shotgun (WGS) entry which is preliminary data.</text>
</comment>
<comment type="subcellular location">
    <subcellularLocation>
        <location evidence="12">Cell membrane</location>
        <topology evidence="12">Peripheral membrane protein</topology>
    </subcellularLocation>
    <subcellularLocation>
        <location evidence="1">Membrane</location>
        <topology evidence="1">Peripheral membrane protein</topology>
    </subcellularLocation>
</comment>
<evidence type="ECO:0000256" key="10">
    <source>
        <dbReference type="ARBA" id="ARBA00023196"/>
    </source>
</evidence>
<dbReference type="RefSeq" id="WP_066541853.1">
    <property type="nucleotide sequence ID" value="NZ_DALZQJ010000006.1"/>
</dbReference>
<keyword evidence="5 12" id="KW-0375">Hydrogen ion transport</keyword>
<dbReference type="Gene3D" id="3.40.50.300">
    <property type="entry name" value="P-loop containing nucleotide triphosphate hydrolases"/>
    <property type="match status" value="1"/>
</dbReference>
<evidence type="ECO:0000256" key="12">
    <source>
        <dbReference type="HAMAP-Rule" id="MF_01347"/>
    </source>
</evidence>
<dbReference type="Pfam" id="PF02874">
    <property type="entry name" value="ATP-synt_ab_N"/>
    <property type="match status" value="1"/>
</dbReference>
<dbReference type="HAMAP" id="MF_01347">
    <property type="entry name" value="ATP_synth_beta_bact"/>
    <property type="match status" value="1"/>
</dbReference>
<evidence type="ECO:0000256" key="3">
    <source>
        <dbReference type="ARBA" id="ARBA00022448"/>
    </source>
</evidence>
<sequence length="469" mass="50436">MAQVQGKIVQCIGAVVDVEFAHGEVPKVYDALKLEGSALTLEVQQQLGDGVVRTIALGSSDGIKRGLMVTNTGNPITVPVGKATLGRIMDVLGNPIDERGPVDQTLTAAIHRKAPAYDELSPSQELLETGIKVIDLVCPFAKGGKVGLFGGAGVGKTVNMMELINNIAKAHSGLSVFAGVGERTREGNDFYHEMSDAGVVNQESLNDSKVAMVYGQMNEPPGNRLRVALTGLTMAEAFRDEGKDVLFFVDNIYRYTLAGTEVSALLGRMPSAVGYQPTLAEEMGKLQERITSTKVGSITSIQAVYVPADDLTDPSPATTFAHLDSTVVLSRDIASLGIYPAVDPLDSTSRQLDPQVVGEEHYNVARSVQGTLQRYKELRDIIAILGMDELAPEDKLVVARARKMQRFLSQPFHVAEVFTGAPGKYVPLSETIRGFKMIANGEADHLPEQAFYMVGTIDEAFEKAKKLAA</sequence>
<evidence type="ECO:0000259" key="13">
    <source>
        <dbReference type="SMART" id="SM00382"/>
    </source>
</evidence>
<evidence type="ECO:0000256" key="7">
    <source>
        <dbReference type="ARBA" id="ARBA00022967"/>
    </source>
</evidence>
<keyword evidence="6 12" id="KW-0067">ATP-binding</keyword>
<evidence type="ECO:0000256" key="5">
    <source>
        <dbReference type="ARBA" id="ARBA00022781"/>
    </source>
</evidence>
<dbReference type="GO" id="GO:0045259">
    <property type="term" value="C:proton-transporting ATP synthase complex"/>
    <property type="evidence" value="ECO:0007669"/>
    <property type="project" value="UniProtKB-KW"/>
</dbReference>
<gene>
    <name evidence="12 14" type="primary">atpD</name>
    <name evidence="14" type="ORF">CRM82_04370</name>
</gene>
<dbReference type="OrthoDB" id="9801639at2"/>
<dbReference type="GO" id="GO:0005524">
    <property type="term" value="F:ATP binding"/>
    <property type="evidence" value="ECO:0007669"/>
    <property type="project" value="UniProtKB-UniRule"/>
</dbReference>
<dbReference type="PANTHER" id="PTHR15184:SF71">
    <property type="entry name" value="ATP SYNTHASE SUBUNIT BETA, MITOCHONDRIAL"/>
    <property type="match status" value="1"/>
</dbReference>
<dbReference type="SMART" id="SM00382">
    <property type="entry name" value="AAA"/>
    <property type="match status" value="1"/>
</dbReference>
<feature type="domain" description="AAA+ ATPase" evidence="13">
    <location>
        <begin position="142"/>
        <end position="334"/>
    </location>
</feature>
<evidence type="ECO:0000313" key="14">
    <source>
        <dbReference type="EMBL" id="PEH87957.1"/>
    </source>
</evidence>
<dbReference type="InterPro" id="IPR000194">
    <property type="entry name" value="ATPase_F1/V1/A1_a/bsu_nucl-bd"/>
</dbReference>
<evidence type="ECO:0000313" key="15">
    <source>
        <dbReference type="Proteomes" id="UP000220246"/>
    </source>
</evidence>
<name>A0A2A7URQ4_COMTR</name>
<feature type="binding site" evidence="12">
    <location>
        <begin position="150"/>
        <end position="157"/>
    </location>
    <ligand>
        <name>ATP</name>
        <dbReference type="ChEBI" id="CHEBI:30616"/>
    </ligand>
</feature>
<dbReference type="InterPro" id="IPR005722">
    <property type="entry name" value="ATP_synth_F1_bsu"/>
</dbReference>
<proteinExistence type="inferred from homology"/>
<evidence type="ECO:0000256" key="2">
    <source>
        <dbReference type="ARBA" id="ARBA00008936"/>
    </source>
</evidence>
<evidence type="ECO:0000256" key="8">
    <source>
        <dbReference type="ARBA" id="ARBA00023065"/>
    </source>
</evidence>
<keyword evidence="8 12" id="KW-0406">Ion transport</keyword>
<accession>A0A2A7URQ4</accession>
<dbReference type="SUPFAM" id="SSF47917">
    <property type="entry name" value="C-terminal domain of alpha and beta subunits of F1 ATP synthase"/>
    <property type="match status" value="1"/>
</dbReference>
<dbReference type="EMBL" id="PDEA01000001">
    <property type="protein sequence ID" value="PEH87957.1"/>
    <property type="molecule type" value="Genomic_DNA"/>
</dbReference>
<dbReference type="Proteomes" id="UP000220246">
    <property type="component" value="Unassembled WGS sequence"/>
</dbReference>
<dbReference type="InterPro" id="IPR036121">
    <property type="entry name" value="ATPase_F1/V1/A1_a/bsu_N_sf"/>
</dbReference>
<dbReference type="SUPFAM" id="SSF52540">
    <property type="entry name" value="P-loop containing nucleoside triphosphate hydrolases"/>
    <property type="match status" value="1"/>
</dbReference>
<dbReference type="InterPro" id="IPR003593">
    <property type="entry name" value="AAA+_ATPase"/>
</dbReference>
<reference evidence="15" key="1">
    <citation type="submission" date="2017-09" db="EMBL/GenBank/DDBJ databases">
        <title>FDA dAtabase for Regulatory Grade micrObial Sequences (FDA-ARGOS): Supporting development and validation of Infectious Disease Dx tests.</title>
        <authorList>
            <person name="Minogue T."/>
            <person name="Wolcott M."/>
            <person name="Wasieloski L."/>
            <person name="Aguilar W."/>
            <person name="Moore D."/>
            <person name="Tallon L."/>
            <person name="Sadzewicz L."/>
            <person name="Ott S."/>
            <person name="Zhao X."/>
            <person name="Nagaraj S."/>
            <person name="Vavikolanu K."/>
            <person name="Aluvathingal J."/>
            <person name="Nadendla S."/>
            <person name="Sichtig H."/>
        </authorList>
    </citation>
    <scope>NUCLEOTIDE SEQUENCE [LARGE SCALE GENOMIC DNA]</scope>
    <source>
        <strain evidence="15">FDAARGOS_394</strain>
    </source>
</reference>
<dbReference type="NCBIfam" id="TIGR01039">
    <property type="entry name" value="atpD"/>
    <property type="match status" value="1"/>
</dbReference>
<keyword evidence="7 12" id="KW-1278">Translocase</keyword>
<dbReference type="PANTHER" id="PTHR15184">
    <property type="entry name" value="ATP SYNTHASE"/>
    <property type="match status" value="1"/>
</dbReference>
<dbReference type="PROSITE" id="PS00152">
    <property type="entry name" value="ATPASE_ALPHA_BETA"/>
    <property type="match status" value="1"/>
</dbReference>
<organism evidence="14 15">
    <name type="scientific">Comamonas terrigena</name>
    <dbReference type="NCBI Taxonomy" id="32013"/>
    <lineage>
        <taxon>Bacteria</taxon>
        <taxon>Pseudomonadati</taxon>
        <taxon>Pseudomonadota</taxon>
        <taxon>Betaproteobacteria</taxon>
        <taxon>Burkholderiales</taxon>
        <taxon>Comamonadaceae</taxon>
        <taxon>Comamonas</taxon>
    </lineage>
</organism>
<comment type="similarity">
    <text evidence="2 12">Belongs to the ATPase alpha/beta chains family.</text>
</comment>
<keyword evidence="3 12" id="KW-0813">Transport</keyword>
<dbReference type="GeneID" id="80799823"/>
<keyword evidence="12" id="KW-1003">Cell membrane</keyword>
<dbReference type="GO" id="GO:0005886">
    <property type="term" value="C:plasma membrane"/>
    <property type="evidence" value="ECO:0007669"/>
    <property type="project" value="UniProtKB-SubCell"/>
</dbReference>
<evidence type="ECO:0000256" key="4">
    <source>
        <dbReference type="ARBA" id="ARBA00022741"/>
    </source>
</evidence>
<dbReference type="FunFam" id="1.10.1140.10:FF:000001">
    <property type="entry name" value="ATP synthase subunit beta"/>
    <property type="match status" value="1"/>
</dbReference>
<evidence type="ECO:0000256" key="11">
    <source>
        <dbReference type="ARBA" id="ARBA00023310"/>
    </source>
</evidence>
<dbReference type="Gene3D" id="1.10.1140.10">
    <property type="entry name" value="Bovine Mitochondrial F1-atpase, Atp Synthase Beta Chain, Chain D, domain 3"/>
    <property type="match status" value="1"/>
</dbReference>
<dbReference type="Gene3D" id="2.40.10.170">
    <property type="match status" value="1"/>
</dbReference>
<dbReference type="Pfam" id="PF00006">
    <property type="entry name" value="ATP-synt_ab"/>
    <property type="match status" value="1"/>
</dbReference>
<dbReference type="SUPFAM" id="SSF50615">
    <property type="entry name" value="N-terminal domain of alpha and beta subunits of F1 ATP synthase"/>
    <property type="match status" value="1"/>
</dbReference>
<dbReference type="InterPro" id="IPR055190">
    <property type="entry name" value="ATP-synt_VA_C"/>
</dbReference>
<dbReference type="GO" id="GO:0046933">
    <property type="term" value="F:proton-transporting ATP synthase activity, rotational mechanism"/>
    <property type="evidence" value="ECO:0007669"/>
    <property type="project" value="UniProtKB-UniRule"/>
</dbReference>
<protein>
    <recommendedName>
        <fullName evidence="12">ATP synthase subunit beta</fullName>
        <ecNumber evidence="12">7.1.2.2</ecNumber>
    </recommendedName>
    <alternativeName>
        <fullName evidence="12">ATP synthase F1 sector subunit beta</fullName>
    </alternativeName>
    <alternativeName>
        <fullName evidence="12">F-ATPase subunit beta</fullName>
    </alternativeName>
</protein>
<dbReference type="Pfam" id="PF22919">
    <property type="entry name" value="ATP-synt_VA_C"/>
    <property type="match status" value="1"/>
</dbReference>
<dbReference type="EC" id="7.1.2.2" evidence="12"/>
<dbReference type="CDD" id="cd18115">
    <property type="entry name" value="ATP-synt_F1_beta_N"/>
    <property type="match status" value="1"/>
</dbReference>
<dbReference type="InterPro" id="IPR004100">
    <property type="entry name" value="ATPase_F1/V1/A1_a/bsu_N"/>
</dbReference>
<dbReference type="InterPro" id="IPR050053">
    <property type="entry name" value="ATPase_alpha/beta_chains"/>
</dbReference>
<keyword evidence="4 12" id="KW-0547">Nucleotide-binding</keyword>
<evidence type="ECO:0000256" key="9">
    <source>
        <dbReference type="ARBA" id="ARBA00023136"/>
    </source>
</evidence>
<keyword evidence="10 12" id="KW-0139">CF(1)</keyword>
<dbReference type="CDD" id="cd18110">
    <property type="entry name" value="ATP-synt_F1_beta_C"/>
    <property type="match status" value="1"/>
</dbReference>
<dbReference type="CDD" id="cd01133">
    <property type="entry name" value="F1-ATPase_beta_CD"/>
    <property type="match status" value="1"/>
</dbReference>
<dbReference type="InterPro" id="IPR024034">
    <property type="entry name" value="ATPase_F1/V1_b/a_C"/>
</dbReference>
<dbReference type="STRING" id="1219032.GCA_001515545_04071"/>
<dbReference type="AlphaFoldDB" id="A0A2A7URQ4"/>
<keyword evidence="15" id="KW-1185">Reference proteome</keyword>
<dbReference type="InterPro" id="IPR027417">
    <property type="entry name" value="P-loop_NTPase"/>
</dbReference>
<comment type="function">
    <text evidence="12">Produces ATP from ADP in the presence of a proton gradient across the membrane. The catalytic sites are hosted primarily by the beta subunits.</text>
</comment>
<comment type="catalytic activity">
    <reaction evidence="12">
        <text>ATP + H2O + 4 H(+)(in) = ADP + phosphate + 5 H(+)(out)</text>
        <dbReference type="Rhea" id="RHEA:57720"/>
        <dbReference type="ChEBI" id="CHEBI:15377"/>
        <dbReference type="ChEBI" id="CHEBI:15378"/>
        <dbReference type="ChEBI" id="CHEBI:30616"/>
        <dbReference type="ChEBI" id="CHEBI:43474"/>
        <dbReference type="ChEBI" id="CHEBI:456216"/>
        <dbReference type="EC" id="7.1.2.2"/>
    </reaction>
</comment>